<evidence type="ECO:0000313" key="2">
    <source>
        <dbReference type="EMBL" id="TGE37201.1"/>
    </source>
</evidence>
<dbReference type="InterPro" id="IPR004919">
    <property type="entry name" value="GmrSD_N"/>
</dbReference>
<dbReference type="Proteomes" id="UP000298460">
    <property type="component" value="Unassembled WGS sequence"/>
</dbReference>
<dbReference type="AlphaFoldDB" id="A0A4Z0R2C5"/>
<reference evidence="2 3" key="1">
    <citation type="submission" date="2019-03" db="EMBL/GenBank/DDBJ databases">
        <title>Draft Genome Sequence of Desulfosporosinus fructosivorans Strain 63.6F, Isolated from Marine Sediment in the Baltic Sea.</title>
        <authorList>
            <person name="Hausmann B."/>
            <person name="Vandieken V."/>
            <person name="Pjevac P."/>
            <person name="Schreck K."/>
            <person name="Herbold C.W."/>
            <person name="Loy A."/>
        </authorList>
    </citation>
    <scope>NUCLEOTIDE SEQUENCE [LARGE SCALE GENOMIC DNA]</scope>
    <source>
        <strain evidence="2 3">63.6F</strain>
    </source>
</reference>
<evidence type="ECO:0000313" key="3">
    <source>
        <dbReference type="Proteomes" id="UP000298460"/>
    </source>
</evidence>
<gene>
    <name evidence="2" type="ORF">E4K67_15115</name>
</gene>
<dbReference type="RefSeq" id="WP_135548148.1">
    <property type="nucleotide sequence ID" value="NZ_SPQQ01000005.1"/>
</dbReference>
<dbReference type="OrthoDB" id="9798761at2"/>
<organism evidence="2 3">
    <name type="scientific">Desulfosporosinus fructosivorans</name>
    <dbReference type="NCBI Taxonomy" id="2018669"/>
    <lineage>
        <taxon>Bacteria</taxon>
        <taxon>Bacillati</taxon>
        <taxon>Bacillota</taxon>
        <taxon>Clostridia</taxon>
        <taxon>Eubacteriales</taxon>
        <taxon>Desulfitobacteriaceae</taxon>
        <taxon>Desulfosporosinus</taxon>
    </lineage>
</organism>
<name>A0A4Z0R2C5_9FIRM</name>
<dbReference type="PANTHER" id="PTHR37292">
    <property type="entry name" value="VNG6097C"/>
    <property type="match status" value="1"/>
</dbReference>
<dbReference type="PANTHER" id="PTHR37292:SF2">
    <property type="entry name" value="DUF262 DOMAIN-CONTAINING PROTEIN"/>
    <property type="match status" value="1"/>
</dbReference>
<accession>A0A4Z0R2C5</accession>
<dbReference type="Pfam" id="PF03235">
    <property type="entry name" value="GmrSD_N"/>
    <property type="match status" value="1"/>
</dbReference>
<proteinExistence type="predicted"/>
<keyword evidence="3" id="KW-1185">Reference proteome</keyword>
<feature type="domain" description="GmrSD restriction endonucleases N-terminal" evidence="1">
    <location>
        <begin position="16"/>
        <end position="251"/>
    </location>
</feature>
<dbReference type="EMBL" id="SPQQ01000005">
    <property type="protein sequence ID" value="TGE37201.1"/>
    <property type="molecule type" value="Genomic_DNA"/>
</dbReference>
<protein>
    <submittedName>
        <fullName evidence="2">DUF262 domain-containing protein</fullName>
    </submittedName>
</protein>
<evidence type="ECO:0000259" key="1">
    <source>
        <dbReference type="Pfam" id="PF03235"/>
    </source>
</evidence>
<comment type="caution">
    <text evidence="2">The sequence shown here is derived from an EMBL/GenBank/DDBJ whole genome shotgun (WGS) entry which is preliminary data.</text>
</comment>
<sequence>MSTFTDRIRPTDFGISTYLDNLKKNLYQIPTFQRNVVWEKEHVKKLWDTIYKFYPMGSILVWKTDIQLQRHRQIGGHPISDNMISGDCQYILDGQQRTTALMTSLYGGKIKGQEAFDPTLYFDLSILDPEDLDETSYRERFVFWNEIDDQNATLLRNIPRKKRFAQGLIVPLRDVYHQYGSVEGNLVRNGFADYEDPHRFRLRKMKEVLDNYRMAFIELKGIQVGEVCQIFERINQSGKPLSIFDIVVAKTFRVEKNGTSGFDLREKFDQFRNSFAGEYKRVDDLTILHMLAVLIREFIPDSGVMNITDRYLNEIKTEYVETIWLEATKAIKKVFDFLDNHMHFRGPELIPYRYFYMTLVCYFYENNQPDYAFLKKYFWYYSFHETNLLSNTTDLKSNINNLLPCRNTLPVTAFAFDKFLINKNTLRDASYSARSARSRAILALMANQEPKDWKHTDRNVLAEVYYLLTDKPNLHHIFPTNYIDKHPGSSKLTSNSLMNIAYITQMTNLQISDKNPVHYLQEFDSSKLQTILDDHLIPPDLLNWSRQEQLPDDALDQFIELRVELILDLLRHKLDGIVFDVIDTK</sequence>